<comment type="similarity">
    <text evidence="1">Belongs to the AfsR/DnrI/RedD regulatory family.</text>
</comment>
<keyword evidence="8" id="KW-1185">Reference proteome</keyword>
<dbReference type="InterPro" id="IPR001867">
    <property type="entry name" value="OmpR/PhoB-type_DNA-bd"/>
</dbReference>
<gene>
    <name evidence="7" type="ORF">GCM10009742_72280</name>
</gene>
<dbReference type="Gene3D" id="1.25.40.10">
    <property type="entry name" value="Tetratricopeptide repeat domain"/>
    <property type="match status" value="3"/>
</dbReference>
<name>A0ABN2EN70_9ACTN</name>
<keyword evidence="4" id="KW-0804">Transcription</keyword>
<dbReference type="SMART" id="SM01043">
    <property type="entry name" value="BTAD"/>
    <property type="match status" value="1"/>
</dbReference>
<dbReference type="SUPFAM" id="SSF48452">
    <property type="entry name" value="TPR-like"/>
    <property type="match status" value="3"/>
</dbReference>
<dbReference type="Pfam" id="PF03704">
    <property type="entry name" value="BTAD"/>
    <property type="match status" value="1"/>
</dbReference>
<dbReference type="SUPFAM" id="SSF52540">
    <property type="entry name" value="P-loop containing nucleoside triphosphate hydrolases"/>
    <property type="match status" value="1"/>
</dbReference>
<evidence type="ECO:0000313" key="8">
    <source>
        <dbReference type="Proteomes" id="UP001500190"/>
    </source>
</evidence>
<keyword evidence="3" id="KW-0238">DNA-binding</keyword>
<dbReference type="PANTHER" id="PTHR35807">
    <property type="entry name" value="TRANSCRIPTIONAL REGULATOR REDD-RELATED"/>
    <property type="match status" value="1"/>
</dbReference>
<reference evidence="7 8" key="1">
    <citation type="journal article" date="2019" name="Int. J. Syst. Evol. Microbiol.">
        <title>The Global Catalogue of Microorganisms (GCM) 10K type strain sequencing project: providing services to taxonomists for standard genome sequencing and annotation.</title>
        <authorList>
            <consortium name="The Broad Institute Genomics Platform"/>
            <consortium name="The Broad Institute Genome Sequencing Center for Infectious Disease"/>
            <person name="Wu L."/>
            <person name="Ma J."/>
        </authorList>
    </citation>
    <scope>NUCLEOTIDE SEQUENCE [LARGE SCALE GENOMIC DNA]</scope>
    <source>
        <strain evidence="7 8">JCM 14304</strain>
    </source>
</reference>
<organism evidence="7 8">
    <name type="scientific">Kribbella karoonensis</name>
    <dbReference type="NCBI Taxonomy" id="324851"/>
    <lineage>
        <taxon>Bacteria</taxon>
        <taxon>Bacillati</taxon>
        <taxon>Actinomycetota</taxon>
        <taxon>Actinomycetes</taxon>
        <taxon>Propionibacteriales</taxon>
        <taxon>Kribbellaceae</taxon>
        <taxon>Kribbella</taxon>
    </lineage>
</organism>
<evidence type="ECO:0000259" key="5">
    <source>
        <dbReference type="SMART" id="SM00862"/>
    </source>
</evidence>
<dbReference type="PRINTS" id="PR00364">
    <property type="entry name" value="DISEASERSIST"/>
</dbReference>
<protein>
    <submittedName>
        <fullName evidence="7">Tetratricopeptide repeat protein</fullName>
    </submittedName>
</protein>
<dbReference type="Proteomes" id="UP001500190">
    <property type="component" value="Unassembled WGS sequence"/>
</dbReference>
<comment type="caution">
    <text evidence="7">The sequence shown here is derived from an EMBL/GenBank/DDBJ whole genome shotgun (WGS) entry which is preliminary data.</text>
</comment>
<dbReference type="SMART" id="SM00862">
    <property type="entry name" value="Trans_reg_C"/>
    <property type="match status" value="1"/>
</dbReference>
<dbReference type="SMART" id="SM00028">
    <property type="entry name" value="TPR"/>
    <property type="match status" value="4"/>
</dbReference>
<evidence type="ECO:0000256" key="2">
    <source>
        <dbReference type="ARBA" id="ARBA00023015"/>
    </source>
</evidence>
<proteinExistence type="inferred from homology"/>
<evidence type="ECO:0000256" key="1">
    <source>
        <dbReference type="ARBA" id="ARBA00005820"/>
    </source>
</evidence>
<evidence type="ECO:0000313" key="7">
    <source>
        <dbReference type="EMBL" id="GAA1611119.1"/>
    </source>
</evidence>
<dbReference type="InterPro" id="IPR019734">
    <property type="entry name" value="TPR_rpt"/>
</dbReference>
<dbReference type="Gene3D" id="1.10.10.10">
    <property type="entry name" value="Winged helix-like DNA-binding domain superfamily/Winged helix DNA-binding domain"/>
    <property type="match status" value="1"/>
</dbReference>
<dbReference type="InterPro" id="IPR011990">
    <property type="entry name" value="TPR-like_helical_dom_sf"/>
</dbReference>
<dbReference type="Pfam" id="PF13424">
    <property type="entry name" value="TPR_12"/>
    <property type="match status" value="1"/>
</dbReference>
<dbReference type="InterPro" id="IPR027417">
    <property type="entry name" value="P-loop_NTPase"/>
</dbReference>
<dbReference type="EMBL" id="BAAAND010000012">
    <property type="protein sequence ID" value="GAA1611119.1"/>
    <property type="molecule type" value="Genomic_DNA"/>
</dbReference>
<evidence type="ECO:0000256" key="3">
    <source>
        <dbReference type="ARBA" id="ARBA00023125"/>
    </source>
</evidence>
<feature type="domain" description="Bacterial transcriptional activator" evidence="6">
    <location>
        <begin position="90"/>
        <end position="233"/>
    </location>
</feature>
<dbReference type="CDD" id="cd15831">
    <property type="entry name" value="BTAD"/>
    <property type="match status" value="1"/>
</dbReference>
<sequence length="946" mass="103113">MEFGILGPVQARGTDDVPLPGRLQRVLLAVLLTRANQAVPADVLTEALWGERGVSKLYIQVHRLRRALGDPGRLVSEAGGYRLHVEPGELDAQRFEQLVDAGVNAVGNDPEHAAQLLRAARELWRGVPFSDADSPALEGETQRLTDLGLAGMEELYAAELACGRHTAIVGELAEHARAHPLRERLQGLLMLALYRAGRQDRALEVYRDTRRALVDELGQEPGPYLSEVHHHLLTGEPAPDVLPAQLPHDVSGFTGREAELTELSELSELSELDGITRPVLISGTGGVGKTALAVHWAHRVRDRFPDGQLYVDLCGYGPDPPMSPEDVLGGFLRALGVDGTDIPTDPAERAARFRSLLAGRRILVVLDNARTTEQVRPLLPGGPSAQVLVTSRDALAGLVARDGAHRILLDRLSEPDSTSLLRTLAGDRIDDPAATRALVERCARLPLALRIVAELVNERLPGSLAPLAEELADTQRALDVLDAGGDPHTAVRAVFSWSYHKLPPEAARLFRRLGLHPGHDADLNAMTALLDADARTAVTALRRAHLLDEIAPGRYRAHDLLRAYAAELAASTDSATTRTAARVRLYRHYLEVAAIAEDLDTERANLVTIAEHAHHHGMPTATIQLATALRRYFSLGGYHDDALAVFRSSLTAARELGDLQAEGDAYRYIGSVHRRFGQLHQAKDRMRQALTCYERLGSASSRQLQLVNLGTVEIWLGQYADGRRHLQDALDVPDGTRLGRLGALTYLGWLNGLLGDCPTAVDHFRAALEYADPARPRDRIDAEMLLGVTYERAGDHRQAQEHLEEARTIAFQTGNKLIQAFIAPLAVAYWRLGRRDAAFACIEHSLAVATRANERLVGMTVHNSAGELYRLDGDLEQALGHHRTALDIALASSSPYDEAVALQGIGDVRQELGGDGSAYWRQALAVFRRLGCADAGVLEDRLAKGP</sequence>
<dbReference type="InterPro" id="IPR036388">
    <property type="entry name" value="WH-like_DNA-bd_sf"/>
</dbReference>
<evidence type="ECO:0000259" key="6">
    <source>
        <dbReference type="SMART" id="SM01043"/>
    </source>
</evidence>
<keyword evidence="2" id="KW-0805">Transcription regulation</keyword>
<accession>A0ABN2EN70</accession>
<dbReference type="InterPro" id="IPR051677">
    <property type="entry name" value="AfsR-DnrI-RedD_regulator"/>
</dbReference>
<dbReference type="InterPro" id="IPR016032">
    <property type="entry name" value="Sig_transdc_resp-reg_C-effctor"/>
</dbReference>
<dbReference type="SUPFAM" id="SSF46894">
    <property type="entry name" value="C-terminal effector domain of the bipartite response regulators"/>
    <property type="match status" value="1"/>
</dbReference>
<dbReference type="InterPro" id="IPR002182">
    <property type="entry name" value="NB-ARC"/>
</dbReference>
<dbReference type="Pfam" id="PF00931">
    <property type="entry name" value="NB-ARC"/>
    <property type="match status" value="1"/>
</dbReference>
<dbReference type="Gene3D" id="3.40.50.300">
    <property type="entry name" value="P-loop containing nucleotide triphosphate hydrolases"/>
    <property type="match status" value="1"/>
</dbReference>
<dbReference type="PANTHER" id="PTHR35807:SF1">
    <property type="entry name" value="TRANSCRIPTIONAL REGULATOR REDD"/>
    <property type="match status" value="1"/>
</dbReference>
<dbReference type="InterPro" id="IPR005158">
    <property type="entry name" value="BTAD"/>
</dbReference>
<feature type="domain" description="OmpR/PhoB-type" evidence="5">
    <location>
        <begin position="14"/>
        <end position="83"/>
    </location>
</feature>
<evidence type="ECO:0000256" key="4">
    <source>
        <dbReference type="ARBA" id="ARBA00023163"/>
    </source>
</evidence>